<dbReference type="OrthoDB" id="9807790at2"/>
<organism evidence="6 7">
    <name type="scientific">Umezawaea tangerina</name>
    <dbReference type="NCBI Taxonomy" id="84725"/>
    <lineage>
        <taxon>Bacteria</taxon>
        <taxon>Bacillati</taxon>
        <taxon>Actinomycetota</taxon>
        <taxon>Actinomycetes</taxon>
        <taxon>Pseudonocardiales</taxon>
        <taxon>Pseudonocardiaceae</taxon>
        <taxon>Umezawaea</taxon>
    </lineage>
</organism>
<evidence type="ECO:0000313" key="7">
    <source>
        <dbReference type="Proteomes" id="UP000239494"/>
    </source>
</evidence>
<name>A0A2T0T4D9_9PSEU</name>
<protein>
    <submittedName>
        <fullName evidence="6">FtsK/SpoIIIE family protein</fullName>
    </submittedName>
</protein>
<dbReference type="InterPro" id="IPR050206">
    <property type="entry name" value="FtsK/SpoIIIE/SftA"/>
</dbReference>
<dbReference type="Gene3D" id="3.40.50.300">
    <property type="entry name" value="P-loop containing nucleotide triphosphate hydrolases"/>
    <property type="match status" value="3"/>
</dbReference>
<keyword evidence="2 3" id="KW-0067">ATP-binding</keyword>
<dbReference type="AlphaFoldDB" id="A0A2T0T4D9"/>
<comment type="caution">
    <text evidence="6">The sequence shown here is derived from an EMBL/GenBank/DDBJ whole genome shotgun (WGS) entry which is preliminary data.</text>
</comment>
<reference evidence="6 7" key="1">
    <citation type="submission" date="2018-03" db="EMBL/GenBank/DDBJ databases">
        <title>Genomic Encyclopedia of Archaeal and Bacterial Type Strains, Phase II (KMG-II): from individual species to whole genera.</title>
        <authorList>
            <person name="Goeker M."/>
        </authorList>
    </citation>
    <scope>NUCLEOTIDE SEQUENCE [LARGE SCALE GENOMIC DNA]</scope>
    <source>
        <strain evidence="6 7">DSM 44720</strain>
    </source>
</reference>
<sequence length="1224" mass="132778">MPIAARAKSSFPGFVSTSAWPRSVLVDVVAELTGALQGVRSDHRTESEEVLATRWRSAWADGSADLLGDPDSYLQLAFAVRYFLDILRRLDGSEERLAEISDLADAGLPERATGTTGVGFHLPNYLRDLGAPLPDDVAVRRAVFGAMRPIQAMVAHVGGGVLDDGGVELLAVACLGAHALNAPDPVWKLLTEVAPVRDRAEPEVAEFPFPNVATIAVVEAVARSHTGLLAAERRETELRSATKRIKSTLDDGEVDEWVLDRFQDVGLDLARMRGLLRHLRDYRAAGPFRKLVMGDPDDEIQDEARDLLVEWNHRVRLAVEHAEEMRAERSTALRRLRPQVEAHSVDRWASNDLLRPQQDYIGAQLTGDASQLGLLWFLDPVPDAPWARLPELNHVRLSVSFLTGDKGLPYEVAERAVRAIVLDQMSRALPGRLRLTWIDPSGRGKSAGPLLAMLDGDKSMIDGAVHVEPDDITAALRRVSDRMAKLEQQCLRDTHADLAAYNLVAGVLAEPNQIVVVTGYPNGFSEENARRLHQIAENGNRLGIQALVVADPLMADTIRTAARPDQYFPLLASTPNKNLPHWWHPDLLPGHYRVLGHGGRPHASILDVAIGEDVVPCVPCDLPDFDAAAAKRVVTGYLAASASTAEVRVDTATLGSADDGTASSADGVVVSLGIHGRGDLLDLALGRGLRQNVLIGGLPGSGKSTLMHTLITAAARRYSPAELELYLLDFKQGVEFRPYADLALPHAKVVAVQSEREFGLSVLRGLRDEVDRRGALFRGKDGGGADNIRTYRQNTGKSLPRVVVVVDEFQVLFADDDAIAHECAQLLDHLVRQGRAFGLHAILGTQTLRGHGAMHLLRGTLDQVAVRIVLKTNEADSRLFLAEDNPAGAGLGRPGLAIYNEDAGHLSGNKEFQVAISDDSQRMAIIEEERRRADESGFTRRPLVFDGTRVVGVEDDDDVVALTSGRGPVDRKRVRLHLGLPVAIGGSGFVDLRSRAGSHLAVVDRDVKRATGALVVALTTGCLSTTPAPEVVVVDCLGKDEDHGDVLHDAAAWLPRVTFVRRVGLAAAVSRVAAEVRRRVDEDDTRGSRLVLVISAVNRARDLGDENTYAEEGTVRHDLLSVLKDGSDYGVHVVVNVDSVDTLERRLGAGSLAEFGIRVLGQCSEDTSRQVVGTAAASRLGDSYALVHEPDDNRLETVRPFPSPSPEWMAATSVAEQDRSTEWH</sequence>
<evidence type="ECO:0000256" key="1">
    <source>
        <dbReference type="ARBA" id="ARBA00022741"/>
    </source>
</evidence>
<evidence type="ECO:0000256" key="3">
    <source>
        <dbReference type="PROSITE-ProRule" id="PRU00289"/>
    </source>
</evidence>
<dbReference type="GO" id="GO:0003677">
    <property type="term" value="F:DNA binding"/>
    <property type="evidence" value="ECO:0007669"/>
    <property type="project" value="InterPro"/>
</dbReference>
<dbReference type="Proteomes" id="UP000239494">
    <property type="component" value="Unassembled WGS sequence"/>
</dbReference>
<evidence type="ECO:0000259" key="5">
    <source>
        <dbReference type="PROSITE" id="PS50901"/>
    </source>
</evidence>
<feature type="binding site" evidence="3">
    <location>
        <begin position="697"/>
        <end position="704"/>
    </location>
    <ligand>
        <name>ATP</name>
        <dbReference type="ChEBI" id="CHEBI:30616"/>
    </ligand>
</feature>
<dbReference type="PROSITE" id="PS50901">
    <property type="entry name" value="FTSK"/>
    <property type="match status" value="1"/>
</dbReference>
<evidence type="ECO:0000256" key="2">
    <source>
        <dbReference type="ARBA" id="ARBA00022840"/>
    </source>
</evidence>
<keyword evidence="1 3" id="KW-0547">Nucleotide-binding</keyword>
<accession>A0A2T0T4D9</accession>
<evidence type="ECO:0000313" key="6">
    <source>
        <dbReference type="EMBL" id="PRY40527.1"/>
    </source>
</evidence>
<dbReference type="InterPro" id="IPR002543">
    <property type="entry name" value="FtsK_dom"/>
</dbReference>
<dbReference type="PANTHER" id="PTHR22683:SF41">
    <property type="entry name" value="DNA TRANSLOCASE FTSK"/>
    <property type="match status" value="1"/>
</dbReference>
<dbReference type="SUPFAM" id="SSF52540">
    <property type="entry name" value="P-loop containing nucleoside triphosphate hydrolases"/>
    <property type="match status" value="1"/>
</dbReference>
<proteinExistence type="predicted"/>
<dbReference type="RefSeq" id="WP_106189074.1">
    <property type="nucleotide sequence ID" value="NZ_PVTF01000006.1"/>
</dbReference>
<dbReference type="Pfam" id="PF01580">
    <property type="entry name" value="FtsK_SpoIIIE"/>
    <property type="match status" value="1"/>
</dbReference>
<dbReference type="PANTHER" id="PTHR22683">
    <property type="entry name" value="SPORULATION PROTEIN RELATED"/>
    <property type="match status" value="1"/>
</dbReference>
<dbReference type="EMBL" id="PVTF01000006">
    <property type="protein sequence ID" value="PRY40527.1"/>
    <property type="molecule type" value="Genomic_DNA"/>
</dbReference>
<dbReference type="InterPro" id="IPR027417">
    <property type="entry name" value="P-loop_NTPase"/>
</dbReference>
<feature type="domain" description="FtsK" evidence="5">
    <location>
        <begin position="678"/>
        <end position="879"/>
    </location>
</feature>
<dbReference type="GO" id="GO:0005524">
    <property type="term" value="F:ATP binding"/>
    <property type="evidence" value="ECO:0007669"/>
    <property type="project" value="UniProtKB-UniRule"/>
</dbReference>
<evidence type="ECO:0000256" key="4">
    <source>
        <dbReference type="SAM" id="MobiDB-lite"/>
    </source>
</evidence>
<feature type="region of interest" description="Disordered" evidence="4">
    <location>
        <begin position="1199"/>
        <end position="1224"/>
    </location>
</feature>
<gene>
    <name evidence="6" type="ORF">CLV43_106264</name>
</gene>
<keyword evidence="7" id="KW-1185">Reference proteome</keyword>